<gene>
    <name evidence="4" type="ORF">AMAG_01524</name>
</gene>
<feature type="transmembrane region" description="Helical" evidence="2">
    <location>
        <begin position="170"/>
        <end position="192"/>
    </location>
</feature>
<evidence type="ECO:0000259" key="3">
    <source>
        <dbReference type="Pfam" id="PF01764"/>
    </source>
</evidence>
<dbReference type="PANTHER" id="PTHR46086:SF3">
    <property type="entry name" value="TRIACYLGLYCEROL LIPASE OBL1"/>
    <property type="match status" value="1"/>
</dbReference>
<feature type="transmembrane region" description="Helical" evidence="2">
    <location>
        <begin position="86"/>
        <end position="105"/>
    </location>
</feature>
<dbReference type="InterPro" id="IPR029058">
    <property type="entry name" value="AB_hydrolase_fold"/>
</dbReference>
<evidence type="ECO:0000256" key="2">
    <source>
        <dbReference type="SAM" id="Phobius"/>
    </source>
</evidence>
<dbReference type="EMBL" id="GG745329">
    <property type="protein sequence ID" value="KNE55638.1"/>
    <property type="molecule type" value="Genomic_DNA"/>
</dbReference>
<evidence type="ECO:0000256" key="1">
    <source>
        <dbReference type="SAM" id="MobiDB-lite"/>
    </source>
</evidence>
<keyword evidence="5" id="KW-1185">Reference proteome</keyword>
<keyword evidence="2" id="KW-0812">Transmembrane</keyword>
<protein>
    <recommendedName>
        <fullName evidence="3">Fungal lipase-type domain-containing protein</fullName>
    </recommendedName>
</protein>
<dbReference type="SUPFAM" id="SSF53474">
    <property type="entry name" value="alpha/beta-Hydrolases"/>
    <property type="match status" value="1"/>
</dbReference>
<dbReference type="Pfam" id="PF01764">
    <property type="entry name" value="Lipase_3"/>
    <property type="match status" value="1"/>
</dbReference>
<name>A0A0L0RZ91_ALLM3</name>
<dbReference type="InterPro" id="IPR044819">
    <property type="entry name" value="OBL-like"/>
</dbReference>
<reference evidence="4 5" key="1">
    <citation type="submission" date="2009-11" db="EMBL/GenBank/DDBJ databases">
        <title>Annotation of Allomyces macrogynus ATCC 38327.</title>
        <authorList>
            <consortium name="The Broad Institute Genome Sequencing Platform"/>
            <person name="Russ C."/>
            <person name="Cuomo C."/>
            <person name="Burger G."/>
            <person name="Gray M.W."/>
            <person name="Holland P.W.H."/>
            <person name="King N."/>
            <person name="Lang F.B.F."/>
            <person name="Roger A.J."/>
            <person name="Ruiz-Trillo I."/>
            <person name="Young S.K."/>
            <person name="Zeng Q."/>
            <person name="Gargeya S."/>
            <person name="Fitzgerald M."/>
            <person name="Haas B."/>
            <person name="Abouelleil A."/>
            <person name="Alvarado L."/>
            <person name="Arachchi H.M."/>
            <person name="Berlin A."/>
            <person name="Chapman S.B."/>
            <person name="Gearin G."/>
            <person name="Goldberg J."/>
            <person name="Griggs A."/>
            <person name="Gujja S."/>
            <person name="Hansen M."/>
            <person name="Heiman D."/>
            <person name="Howarth C."/>
            <person name="Larimer J."/>
            <person name="Lui A."/>
            <person name="MacDonald P.J.P."/>
            <person name="McCowen C."/>
            <person name="Montmayeur A."/>
            <person name="Murphy C."/>
            <person name="Neiman D."/>
            <person name="Pearson M."/>
            <person name="Priest M."/>
            <person name="Roberts A."/>
            <person name="Saif S."/>
            <person name="Shea T."/>
            <person name="Sisk P."/>
            <person name="Stolte C."/>
            <person name="Sykes S."/>
            <person name="Wortman J."/>
            <person name="Nusbaum C."/>
            <person name="Birren B."/>
        </authorList>
    </citation>
    <scope>NUCLEOTIDE SEQUENCE [LARGE SCALE GENOMIC DNA]</scope>
    <source>
        <strain evidence="4 5">ATCC 38327</strain>
    </source>
</reference>
<proteinExistence type="predicted"/>
<feature type="region of interest" description="Disordered" evidence="1">
    <location>
        <begin position="401"/>
        <end position="420"/>
    </location>
</feature>
<dbReference type="eggNOG" id="KOG4569">
    <property type="taxonomic scope" value="Eukaryota"/>
</dbReference>
<dbReference type="PANTHER" id="PTHR46086">
    <property type="entry name" value="ALPHA/BETA-HYDROLASES SUPERFAMILY PROTEIN"/>
    <property type="match status" value="1"/>
</dbReference>
<evidence type="ECO:0000313" key="5">
    <source>
        <dbReference type="Proteomes" id="UP000054350"/>
    </source>
</evidence>
<dbReference type="GO" id="GO:0004806">
    <property type="term" value="F:triacylglycerol lipase activity"/>
    <property type="evidence" value="ECO:0007669"/>
    <property type="project" value="InterPro"/>
</dbReference>
<feature type="transmembrane region" description="Helical" evidence="2">
    <location>
        <begin position="111"/>
        <end position="133"/>
    </location>
</feature>
<dbReference type="VEuPathDB" id="FungiDB:AMAG_01524"/>
<dbReference type="Gene3D" id="3.40.50.1820">
    <property type="entry name" value="alpha/beta hydrolase"/>
    <property type="match status" value="2"/>
</dbReference>
<dbReference type="AlphaFoldDB" id="A0A0L0RZ91"/>
<feature type="transmembrane region" description="Helical" evidence="2">
    <location>
        <begin position="145"/>
        <end position="164"/>
    </location>
</feature>
<accession>A0A0L0RZ91</accession>
<evidence type="ECO:0000313" key="4">
    <source>
        <dbReference type="EMBL" id="KNE55638.1"/>
    </source>
</evidence>
<dbReference type="OMA" id="DPIDASW"/>
<keyword evidence="2" id="KW-1133">Transmembrane helix</keyword>
<dbReference type="OrthoDB" id="2338663at2759"/>
<feature type="domain" description="Fungal lipase-type" evidence="3">
    <location>
        <begin position="556"/>
        <end position="652"/>
    </location>
</feature>
<organism evidence="4 5">
    <name type="scientific">Allomyces macrogynus (strain ATCC 38327)</name>
    <name type="common">Allomyces javanicus var. macrogynus</name>
    <dbReference type="NCBI Taxonomy" id="578462"/>
    <lineage>
        <taxon>Eukaryota</taxon>
        <taxon>Fungi</taxon>
        <taxon>Fungi incertae sedis</taxon>
        <taxon>Blastocladiomycota</taxon>
        <taxon>Blastocladiomycetes</taxon>
        <taxon>Blastocladiales</taxon>
        <taxon>Blastocladiaceae</taxon>
        <taxon>Allomyces</taxon>
    </lineage>
</organism>
<dbReference type="InterPro" id="IPR002921">
    <property type="entry name" value="Fungal_lipase-type"/>
</dbReference>
<dbReference type="Proteomes" id="UP000054350">
    <property type="component" value="Unassembled WGS sequence"/>
</dbReference>
<sequence length="737" mass="80181">MNNDDSARTMPRRAAALDNSLATTRPRPVTTHILATSGAAELPQASTVSGNAHTRKRHSIAVANSMVKVHVHPTDPPRPRVPFRTIAVFALFWSLLLAAFAILVWRGMRVSAAIVAVLAVGAPLLVALAISGNSIHGPVAHSLDALLRVLLAISSVVTPVTRAISNWPPVAALAAWTSQLLFFQWFVALLAGDRILRRMLAMLSGKHDATSCTYSLVNAVDPSFQPAGIFDDGAADTRADADLERDLSSVSAPSTSRAQNHLSASAIAVLRAQGIPFYLKTAYSLAVAAKLAYEDLPIVEAELKQAGYDMDSFTPIHYRNTCGFVVAKGRTVIVVFRGTHPMNLSNVLTDMSYKLVPGANAGSGADLGMLHEGFLDALGPVEMHEPDVTVVDDDNGVHDLADASLLPPPKRRPSADSRRESMVEHSYHRVHASLHRAAMVTIAPAPRIVRVELDMQNLIQAVASSLRALSIIMELLVSAFRRAVSDPIEPYTTVENREESAYVQAHRGIAACVEKIRRHGTSDQDGVLPAHLNPLMARTRGSVSPSMSPWETGVDSAVEDMIGDLHGVPRKTEKPIRLFIAGHSLGGAIANVFLAKVTESRSPFLRYLNGLYTYGSPRVGDAKFQEFMHAHHPNKLFRVVYSKDMVPRVIPIRQNKYAELPGHLVSLSPLGKMVFRPPGTVIRSIDFLVPAGLLSPAVIVQLRNESFLRLVYRMTLPFFVNDHFPSDYIAVLQKYAL</sequence>
<dbReference type="GO" id="GO:0006629">
    <property type="term" value="P:lipid metabolic process"/>
    <property type="evidence" value="ECO:0007669"/>
    <property type="project" value="InterPro"/>
</dbReference>
<keyword evidence="2" id="KW-0472">Membrane</keyword>
<reference evidence="5" key="2">
    <citation type="submission" date="2009-11" db="EMBL/GenBank/DDBJ databases">
        <title>The Genome Sequence of Allomyces macrogynus strain ATCC 38327.</title>
        <authorList>
            <consortium name="The Broad Institute Genome Sequencing Platform"/>
            <person name="Russ C."/>
            <person name="Cuomo C."/>
            <person name="Shea T."/>
            <person name="Young S.K."/>
            <person name="Zeng Q."/>
            <person name="Koehrsen M."/>
            <person name="Haas B."/>
            <person name="Borodovsky M."/>
            <person name="Guigo R."/>
            <person name="Alvarado L."/>
            <person name="Berlin A."/>
            <person name="Borenstein D."/>
            <person name="Chen Z."/>
            <person name="Engels R."/>
            <person name="Freedman E."/>
            <person name="Gellesch M."/>
            <person name="Goldberg J."/>
            <person name="Griggs A."/>
            <person name="Gujja S."/>
            <person name="Heiman D."/>
            <person name="Hepburn T."/>
            <person name="Howarth C."/>
            <person name="Jen D."/>
            <person name="Larson L."/>
            <person name="Lewis B."/>
            <person name="Mehta T."/>
            <person name="Park D."/>
            <person name="Pearson M."/>
            <person name="Roberts A."/>
            <person name="Saif S."/>
            <person name="Shenoy N."/>
            <person name="Sisk P."/>
            <person name="Stolte C."/>
            <person name="Sykes S."/>
            <person name="Walk T."/>
            <person name="White J."/>
            <person name="Yandava C."/>
            <person name="Burger G."/>
            <person name="Gray M.W."/>
            <person name="Holland P.W.H."/>
            <person name="King N."/>
            <person name="Lang F.B.F."/>
            <person name="Roger A.J."/>
            <person name="Ruiz-Trillo I."/>
            <person name="Lander E."/>
            <person name="Nusbaum C."/>
        </authorList>
    </citation>
    <scope>NUCLEOTIDE SEQUENCE [LARGE SCALE GENOMIC DNA]</scope>
    <source>
        <strain evidence="5">ATCC 38327</strain>
    </source>
</reference>
<dbReference type="ESTHER" id="allm3-a0a0l0rz91">
    <property type="family name" value="Triacylglycerol-lipase-OBL1-like"/>
</dbReference>